<evidence type="ECO:0000256" key="4">
    <source>
        <dbReference type="ARBA" id="ARBA00022989"/>
    </source>
</evidence>
<evidence type="ECO:0000313" key="7">
    <source>
        <dbReference type="EMBL" id="VVC98710.1"/>
    </source>
</evidence>
<reference evidence="7 8" key="1">
    <citation type="submission" date="2017-07" db="EMBL/GenBank/DDBJ databases">
        <authorList>
            <person name="Talla V."/>
            <person name="Backstrom N."/>
        </authorList>
    </citation>
    <scope>NUCLEOTIDE SEQUENCE [LARGE SCALE GENOMIC DNA]</scope>
</reference>
<sequence length="375" mass="42318">MTCLTNYIEIKPYKEKIKIDQNLTAEYSTNFVFKGLFSKAYPVAPEYLSFPKFSAFSIPYMLMMEGAMYLYLLIVYFGFLRPKSAAAEKAKLTPEGIEAAKKTVTENLQSLGKITFWEIQVIILFSLAIALFFCRAPQIFHGWGDEIVRYFNLEDSKFLMDSAAALFVAFLMLLLPSTLKFLDNFKAKEYDELPNSPIPSVLNWAALNDVMGYSFMFLLGGGFALSEAAKEDYTNLNEKIGAFLKDFKFLSNELIILIIIIFTVFTTNFASNVAVCNVITPIAKEIQQNPLWYNIASGFSASYALCLPVGTPGNLIVQSVANIPTMKMIKAGIGPTISTIIISWFFMCFWGPAIWPDLHQLPDWINKTNTRYFSN</sequence>
<feature type="transmembrane region" description="Helical" evidence="6">
    <location>
        <begin position="254"/>
        <end position="279"/>
    </location>
</feature>
<feature type="transmembrane region" description="Helical" evidence="6">
    <location>
        <begin position="58"/>
        <end position="79"/>
    </location>
</feature>
<evidence type="ECO:0000256" key="3">
    <source>
        <dbReference type="ARBA" id="ARBA00022692"/>
    </source>
</evidence>
<dbReference type="Pfam" id="PF00939">
    <property type="entry name" value="Na_sulph_symp"/>
    <property type="match status" value="1"/>
</dbReference>
<evidence type="ECO:0000256" key="2">
    <source>
        <dbReference type="ARBA" id="ARBA00006772"/>
    </source>
</evidence>
<feature type="transmembrane region" description="Helical" evidence="6">
    <location>
        <begin position="202"/>
        <end position="225"/>
    </location>
</feature>
<keyword evidence="4 6" id="KW-1133">Transmembrane helix</keyword>
<dbReference type="GO" id="GO:0015137">
    <property type="term" value="F:citrate transmembrane transporter activity"/>
    <property type="evidence" value="ECO:0007669"/>
    <property type="project" value="TreeGrafter"/>
</dbReference>
<comment type="similarity">
    <text evidence="2">Belongs to the SLC13A/DASS transporter (TC 2.A.47) family. NADC subfamily.</text>
</comment>
<dbReference type="GO" id="GO:0015141">
    <property type="term" value="F:succinate transmembrane transporter activity"/>
    <property type="evidence" value="ECO:0007669"/>
    <property type="project" value="TreeGrafter"/>
</dbReference>
<dbReference type="GO" id="GO:0005886">
    <property type="term" value="C:plasma membrane"/>
    <property type="evidence" value="ECO:0007669"/>
    <property type="project" value="TreeGrafter"/>
</dbReference>
<dbReference type="PANTHER" id="PTHR10283:SF82">
    <property type="entry name" value="SOLUTE CARRIER FAMILY 13 MEMBER 2"/>
    <property type="match status" value="1"/>
</dbReference>
<evidence type="ECO:0000256" key="6">
    <source>
        <dbReference type="SAM" id="Phobius"/>
    </source>
</evidence>
<evidence type="ECO:0000256" key="1">
    <source>
        <dbReference type="ARBA" id="ARBA00004141"/>
    </source>
</evidence>
<dbReference type="PANTHER" id="PTHR10283">
    <property type="entry name" value="SOLUTE CARRIER FAMILY 13 MEMBER"/>
    <property type="match status" value="1"/>
</dbReference>
<evidence type="ECO:0008006" key="9">
    <source>
        <dbReference type="Google" id="ProtNLM"/>
    </source>
</evidence>
<gene>
    <name evidence="7" type="ORF">LSINAPIS_LOCUS9741</name>
</gene>
<evidence type="ECO:0000313" key="8">
    <source>
        <dbReference type="Proteomes" id="UP000324832"/>
    </source>
</evidence>
<dbReference type="InterPro" id="IPR001898">
    <property type="entry name" value="SLC13A/DASS"/>
</dbReference>
<keyword evidence="5 6" id="KW-0472">Membrane</keyword>
<evidence type="ECO:0000256" key="5">
    <source>
        <dbReference type="ARBA" id="ARBA00023136"/>
    </source>
</evidence>
<proteinExistence type="inferred from homology"/>
<keyword evidence="3 6" id="KW-0812">Transmembrane</keyword>
<protein>
    <recommendedName>
        <fullName evidence="9">Citrate transporter-like domain-containing protein</fullName>
    </recommendedName>
</protein>
<name>A0A5E4QM26_9NEOP</name>
<accession>A0A5E4QM26</accession>
<comment type="subcellular location">
    <subcellularLocation>
        <location evidence="1">Membrane</location>
        <topology evidence="1">Multi-pass membrane protein</topology>
    </subcellularLocation>
</comment>
<dbReference type="AlphaFoldDB" id="A0A5E4QM26"/>
<dbReference type="Proteomes" id="UP000324832">
    <property type="component" value="Unassembled WGS sequence"/>
</dbReference>
<feature type="transmembrane region" description="Helical" evidence="6">
    <location>
        <begin position="331"/>
        <end position="350"/>
    </location>
</feature>
<dbReference type="EMBL" id="FZQP02003745">
    <property type="protein sequence ID" value="VVC98710.1"/>
    <property type="molecule type" value="Genomic_DNA"/>
</dbReference>
<keyword evidence="8" id="KW-1185">Reference proteome</keyword>
<feature type="transmembrane region" description="Helical" evidence="6">
    <location>
        <begin position="121"/>
        <end position="143"/>
    </location>
</feature>
<feature type="transmembrane region" description="Helical" evidence="6">
    <location>
        <begin position="163"/>
        <end position="182"/>
    </location>
</feature>
<organism evidence="7 8">
    <name type="scientific">Leptidea sinapis</name>
    <dbReference type="NCBI Taxonomy" id="189913"/>
    <lineage>
        <taxon>Eukaryota</taxon>
        <taxon>Metazoa</taxon>
        <taxon>Ecdysozoa</taxon>
        <taxon>Arthropoda</taxon>
        <taxon>Hexapoda</taxon>
        <taxon>Insecta</taxon>
        <taxon>Pterygota</taxon>
        <taxon>Neoptera</taxon>
        <taxon>Endopterygota</taxon>
        <taxon>Lepidoptera</taxon>
        <taxon>Glossata</taxon>
        <taxon>Ditrysia</taxon>
        <taxon>Papilionoidea</taxon>
        <taxon>Pieridae</taxon>
        <taxon>Dismorphiinae</taxon>
        <taxon>Leptidea</taxon>
    </lineage>
</organism>